<feature type="compositionally biased region" description="Basic residues" evidence="6">
    <location>
        <begin position="151"/>
        <end position="160"/>
    </location>
</feature>
<feature type="region of interest" description="Disordered" evidence="6">
    <location>
        <begin position="168"/>
        <end position="189"/>
    </location>
</feature>
<dbReference type="Proteomes" id="UP001153620">
    <property type="component" value="Chromosome 3"/>
</dbReference>
<dbReference type="PROSITE" id="PS50600">
    <property type="entry name" value="ULP_PROTEASE"/>
    <property type="match status" value="1"/>
</dbReference>
<dbReference type="GO" id="GO:0005737">
    <property type="term" value="C:cytoplasm"/>
    <property type="evidence" value="ECO:0007669"/>
    <property type="project" value="TreeGrafter"/>
</dbReference>
<evidence type="ECO:0000256" key="2">
    <source>
        <dbReference type="ARBA" id="ARBA00022553"/>
    </source>
</evidence>
<evidence type="ECO:0000256" key="6">
    <source>
        <dbReference type="SAM" id="MobiDB-lite"/>
    </source>
</evidence>
<reference evidence="8" key="2">
    <citation type="submission" date="2022-10" db="EMBL/GenBank/DDBJ databases">
        <authorList>
            <consortium name="ENA_rothamsted_submissions"/>
            <consortium name="culmorum"/>
            <person name="King R."/>
        </authorList>
    </citation>
    <scope>NUCLEOTIDE SEQUENCE</scope>
</reference>
<protein>
    <recommendedName>
        <fullName evidence="7">Ubiquitin-like protease family profile domain-containing protein</fullName>
    </recommendedName>
</protein>
<keyword evidence="5" id="KW-0378">Hydrolase</keyword>
<dbReference type="Gene3D" id="3.30.310.130">
    <property type="entry name" value="Ubiquitin-related"/>
    <property type="match status" value="1"/>
</dbReference>
<dbReference type="PANTHER" id="PTHR46896:SF3">
    <property type="entry name" value="FI06413P-RELATED"/>
    <property type="match status" value="1"/>
</dbReference>
<dbReference type="PANTHER" id="PTHR46896">
    <property type="entry name" value="SENTRIN-SPECIFIC PROTEASE"/>
    <property type="match status" value="1"/>
</dbReference>
<evidence type="ECO:0000313" key="8">
    <source>
        <dbReference type="EMBL" id="CAH1727640.1"/>
    </source>
</evidence>
<name>A0A9P0J3X8_9DIPT</name>
<evidence type="ECO:0000313" key="9">
    <source>
        <dbReference type="Proteomes" id="UP001153620"/>
    </source>
</evidence>
<dbReference type="InterPro" id="IPR003653">
    <property type="entry name" value="Peptidase_C48_C"/>
</dbReference>
<dbReference type="AlphaFoldDB" id="A0A9P0J3X8"/>
<reference evidence="8" key="1">
    <citation type="submission" date="2022-01" db="EMBL/GenBank/DDBJ databases">
        <authorList>
            <person name="King R."/>
        </authorList>
    </citation>
    <scope>NUCLEOTIDE SEQUENCE</scope>
</reference>
<feature type="region of interest" description="Disordered" evidence="6">
    <location>
        <begin position="141"/>
        <end position="160"/>
    </location>
</feature>
<feature type="compositionally biased region" description="Polar residues" evidence="6">
    <location>
        <begin position="857"/>
        <end position="870"/>
    </location>
</feature>
<keyword evidence="4" id="KW-0833">Ubl conjugation pathway</keyword>
<feature type="compositionally biased region" description="Acidic residues" evidence="6">
    <location>
        <begin position="814"/>
        <end position="824"/>
    </location>
</feature>
<evidence type="ECO:0000256" key="3">
    <source>
        <dbReference type="ARBA" id="ARBA00022670"/>
    </source>
</evidence>
<dbReference type="Gene3D" id="1.10.418.20">
    <property type="match status" value="1"/>
</dbReference>
<evidence type="ECO:0000259" key="7">
    <source>
        <dbReference type="PROSITE" id="PS50600"/>
    </source>
</evidence>
<keyword evidence="3" id="KW-0645">Protease</keyword>
<accession>A0A9P0J3X8</accession>
<comment type="similarity">
    <text evidence="1">Belongs to the peptidase C48 family.</text>
</comment>
<evidence type="ECO:0000256" key="4">
    <source>
        <dbReference type="ARBA" id="ARBA00022786"/>
    </source>
</evidence>
<dbReference type="InterPro" id="IPR038765">
    <property type="entry name" value="Papain-like_cys_pep_sf"/>
</dbReference>
<feature type="region of interest" description="Disordered" evidence="6">
    <location>
        <begin position="791"/>
        <end position="870"/>
    </location>
</feature>
<evidence type="ECO:0000256" key="5">
    <source>
        <dbReference type="ARBA" id="ARBA00022801"/>
    </source>
</evidence>
<dbReference type="SUPFAM" id="SSF54001">
    <property type="entry name" value="Cysteine proteinases"/>
    <property type="match status" value="1"/>
</dbReference>
<dbReference type="GO" id="GO:0005634">
    <property type="term" value="C:nucleus"/>
    <property type="evidence" value="ECO:0007669"/>
    <property type="project" value="TreeGrafter"/>
</dbReference>
<keyword evidence="9" id="KW-1185">Reference proteome</keyword>
<sequence>MDNMVYREINFDSIVLGTLISADCEGLLQCSKTELAFQLNFRSEQNEQIKFPINICDVRKIFKTLADNQMILDFKLKPATIKTIGDLIRRSGFYFQISKNSEEAKFQIYLNDISSDDISFIEKFFSSIDVFDENVAKIMKEPEPQQQQSSKNHKPNLFKPRKKKLLDLDPEDGSQDYHPQKRPRKQSFSKVNADCEVIEEATPKRSLRVRNRDEVNLCEEMSEDAQLQEALKRSLKGVDPIVIESLSHIEDQKSEKDLEHDEIYDNVDKTIELFTYSTSNGDIIVRMEDYLCLSRNEYLSDVIIDFYLHYIYNVKMTQEQREKTLIIGTHFYTLYATPSEYSGWNDGLNYGLNAKEKRYRRIDGILKNDVNIFEKDYIIMPLMDHNHWFLAIVCFPKLNGSYTIDGNVKIDENDIKRNPKKIYQPPIKSSCILIFDSVKGNGSRRTVAINHIKNFLEYEWMNKYQQEFHFDVKCLNGHSPKVPLQMNNVDCGCFILEFMERFFVTSPIEDFRFPIDLLDWFLSEEVRSSKRRELAEVIKNVMEANNNHVELPKIRFYGDRKRKSSKIVQYVDLDSSVENNNNNNNNENMDDTFRVPENGNGINGNNNNANNNDENFNNNNDFNCLDSNNILQNGNAMLENQDAVHNITRDEEYIEANVERVTTQELMDYQQECYFHEDGKTESVVLDTSDEMDVNESPDNGIETAETVKKEANGLKSDAETPNNDVNDIKEDANVRKVDSNFHDSFSKFLQSKKTINDPEVVKSDEDIQKSDKTIKEKDLNIQSDKKLPEIEVEKKDSESSLEIYESPPKIDLTLDDCDDNEEEPNNKISDIIKDDEMDIESAKQNNDDQEPENQKSENMQSIADRISQSITLKESTSVLLD</sequence>
<evidence type="ECO:0000256" key="1">
    <source>
        <dbReference type="ARBA" id="ARBA00005234"/>
    </source>
</evidence>
<dbReference type="Pfam" id="PF02902">
    <property type="entry name" value="Peptidase_C48"/>
    <property type="match status" value="1"/>
</dbReference>
<feature type="domain" description="Ubiquitin-like protease family profile" evidence="7">
    <location>
        <begin position="283"/>
        <end position="502"/>
    </location>
</feature>
<dbReference type="InterPro" id="IPR051947">
    <property type="entry name" value="Sentrin-specific_protease"/>
</dbReference>
<gene>
    <name evidence="8" type="ORF">CHIRRI_LOCUS9883</name>
</gene>
<dbReference type="GO" id="GO:0070139">
    <property type="term" value="F:SUMO-specific endopeptidase activity"/>
    <property type="evidence" value="ECO:0007669"/>
    <property type="project" value="TreeGrafter"/>
</dbReference>
<dbReference type="EMBL" id="OU895879">
    <property type="protein sequence ID" value="CAH1727640.1"/>
    <property type="molecule type" value="Genomic_DNA"/>
</dbReference>
<keyword evidence="2" id="KW-0597">Phosphoprotein</keyword>
<organism evidence="8 9">
    <name type="scientific">Chironomus riparius</name>
    <dbReference type="NCBI Taxonomy" id="315576"/>
    <lineage>
        <taxon>Eukaryota</taxon>
        <taxon>Metazoa</taxon>
        <taxon>Ecdysozoa</taxon>
        <taxon>Arthropoda</taxon>
        <taxon>Hexapoda</taxon>
        <taxon>Insecta</taxon>
        <taxon>Pterygota</taxon>
        <taxon>Neoptera</taxon>
        <taxon>Endopterygota</taxon>
        <taxon>Diptera</taxon>
        <taxon>Nematocera</taxon>
        <taxon>Chironomoidea</taxon>
        <taxon>Chironomidae</taxon>
        <taxon>Chironominae</taxon>
        <taxon>Chironomus</taxon>
    </lineage>
</organism>
<dbReference type="GO" id="GO:0006508">
    <property type="term" value="P:proteolysis"/>
    <property type="evidence" value="ECO:0007669"/>
    <property type="project" value="UniProtKB-KW"/>
</dbReference>
<proteinExistence type="inferred from homology"/>
<dbReference type="GO" id="GO:0016926">
    <property type="term" value="P:protein desumoylation"/>
    <property type="evidence" value="ECO:0007669"/>
    <property type="project" value="TreeGrafter"/>
</dbReference>